<feature type="compositionally biased region" description="Polar residues" evidence="1">
    <location>
        <begin position="71"/>
        <end position="84"/>
    </location>
</feature>
<sequence>MSLKRSRHEVSEDAQPKKKRKGFSVGPANLPDGTYRRKTQKIKSDLIQKAKVRKEYAKVKAREEAERHAQEGSSHNAGQFTDATEQPEPAPLDLHPDRQAMLDAPEQPQPGRIKDHSGVSDNVNGFRARRRERRPQESKFKKELEAAEQKRLQMEARTKAIEARGKERKAMAKAKRPGKNGKQKLGRQSTVLLNRVERLMGEGTI</sequence>
<dbReference type="GeneID" id="19974601"/>
<name>W2RPH9_CYPE1</name>
<proteinExistence type="predicted"/>
<dbReference type="eggNOG" id="ENOG502SBYU">
    <property type="taxonomic scope" value="Eukaryota"/>
</dbReference>
<evidence type="ECO:0000313" key="2">
    <source>
        <dbReference type="EMBL" id="ETN37639.1"/>
    </source>
</evidence>
<organism evidence="2 3">
    <name type="scientific">Cyphellophora europaea (strain CBS 101466)</name>
    <name type="common">Phialophora europaea</name>
    <dbReference type="NCBI Taxonomy" id="1220924"/>
    <lineage>
        <taxon>Eukaryota</taxon>
        <taxon>Fungi</taxon>
        <taxon>Dikarya</taxon>
        <taxon>Ascomycota</taxon>
        <taxon>Pezizomycotina</taxon>
        <taxon>Eurotiomycetes</taxon>
        <taxon>Chaetothyriomycetidae</taxon>
        <taxon>Chaetothyriales</taxon>
        <taxon>Cyphellophoraceae</taxon>
        <taxon>Cyphellophora</taxon>
    </lineage>
</organism>
<dbReference type="VEuPathDB" id="FungiDB:HMPREF1541_07262"/>
<feature type="region of interest" description="Disordered" evidence="1">
    <location>
        <begin position="1"/>
        <end position="146"/>
    </location>
</feature>
<accession>W2RPH9</accession>
<dbReference type="InParanoid" id="W2RPH9"/>
<feature type="compositionally biased region" description="Basic and acidic residues" evidence="1">
    <location>
        <begin position="134"/>
        <end position="146"/>
    </location>
</feature>
<dbReference type="OrthoDB" id="2135053at2759"/>
<dbReference type="HOGENOM" id="CLU_076390_0_0_1"/>
<gene>
    <name evidence="2" type="ORF">HMPREF1541_07262</name>
</gene>
<feature type="compositionally biased region" description="Basic and acidic residues" evidence="1">
    <location>
        <begin position="42"/>
        <end position="70"/>
    </location>
</feature>
<dbReference type="EMBL" id="KB822723">
    <property type="protein sequence ID" value="ETN37639.1"/>
    <property type="molecule type" value="Genomic_DNA"/>
</dbReference>
<feature type="region of interest" description="Disordered" evidence="1">
    <location>
        <begin position="162"/>
        <end position="190"/>
    </location>
</feature>
<dbReference type="RefSeq" id="XP_008719808.1">
    <property type="nucleotide sequence ID" value="XM_008721586.1"/>
</dbReference>
<evidence type="ECO:0000256" key="1">
    <source>
        <dbReference type="SAM" id="MobiDB-lite"/>
    </source>
</evidence>
<dbReference type="AlphaFoldDB" id="W2RPH9"/>
<feature type="compositionally biased region" description="Basic residues" evidence="1">
    <location>
        <begin position="171"/>
        <end position="185"/>
    </location>
</feature>
<evidence type="ECO:0000313" key="3">
    <source>
        <dbReference type="Proteomes" id="UP000030752"/>
    </source>
</evidence>
<dbReference type="PANTHER" id="PTHR41805">
    <property type="entry name" value="EXPRESSED PROTEIN"/>
    <property type="match status" value="1"/>
</dbReference>
<protein>
    <recommendedName>
        <fullName evidence="4">rRNA-processing protein FYV7</fullName>
    </recommendedName>
</protein>
<dbReference type="Proteomes" id="UP000030752">
    <property type="component" value="Unassembled WGS sequence"/>
</dbReference>
<reference evidence="2 3" key="1">
    <citation type="submission" date="2013-03" db="EMBL/GenBank/DDBJ databases">
        <title>The Genome Sequence of Phialophora europaea CBS 101466.</title>
        <authorList>
            <consortium name="The Broad Institute Genomics Platform"/>
            <person name="Cuomo C."/>
            <person name="de Hoog S."/>
            <person name="Gorbushina A."/>
            <person name="Walker B."/>
            <person name="Young S.K."/>
            <person name="Zeng Q."/>
            <person name="Gargeya S."/>
            <person name="Fitzgerald M."/>
            <person name="Haas B."/>
            <person name="Abouelleil A."/>
            <person name="Allen A.W."/>
            <person name="Alvarado L."/>
            <person name="Arachchi H.M."/>
            <person name="Berlin A.M."/>
            <person name="Chapman S.B."/>
            <person name="Gainer-Dewar J."/>
            <person name="Goldberg J."/>
            <person name="Griggs A."/>
            <person name="Gujja S."/>
            <person name="Hansen M."/>
            <person name="Howarth C."/>
            <person name="Imamovic A."/>
            <person name="Ireland A."/>
            <person name="Larimer J."/>
            <person name="McCowan C."/>
            <person name="Murphy C."/>
            <person name="Pearson M."/>
            <person name="Poon T.W."/>
            <person name="Priest M."/>
            <person name="Roberts A."/>
            <person name="Saif S."/>
            <person name="Shea T."/>
            <person name="Sisk P."/>
            <person name="Sykes S."/>
            <person name="Wortman J."/>
            <person name="Nusbaum C."/>
            <person name="Birren B."/>
        </authorList>
    </citation>
    <scope>NUCLEOTIDE SEQUENCE [LARGE SCALE GENOMIC DNA]</scope>
    <source>
        <strain evidence="2 3">CBS 101466</strain>
    </source>
</reference>
<keyword evidence="3" id="KW-1185">Reference proteome</keyword>
<dbReference type="PANTHER" id="PTHR41805:SF1">
    <property type="entry name" value="RRNA-PROCESSING PROTEIN FYV7"/>
    <property type="match status" value="1"/>
</dbReference>
<evidence type="ECO:0008006" key="4">
    <source>
        <dbReference type="Google" id="ProtNLM"/>
    </source>
</evidence>